<comment type="caution">
    <text evidence="2">The sequence shown here is derived from an EMBL/GenBank/DDBJ whole genome shotgun (WGS) entry which is preliminary data.</text>
</comment>
<evidence type="ECO:0000313" key="2">
    <source>
        <dbReference type="EMBL" id="KAL2888923.1"/>
    </source>
</evidence>
<dbReference type="Proteomes" id="UP001610728">
    <property type="component" value="Unassembled WGS sequence"/>
</dbReference>
<evidence type="ECO:0000256" key="1">
    <source>
        <dbReference type="SAM" id="SignalP"/>
    </source>
</evidence>
<keyword evidence="1" id="KW-0732">Signal</keyword>
<name>A0ABR4MKU5_9PEZI</name>
<feature type="signal peptide" evidence="1">
    <location>
        <begin position="1"/>
        <end position="19"/>
    </location>
</feature>
<dbReference type="EMBL" id="JABSNW010000003">
    <property type="protein sequence ID" value="KAL2888923.1"/>
    <property type="molecule type" value="Genomic_DNA"/>
</dbReference>
<dbReference type="RefSeq" id="XP_070860103.1">
    <property type="nucleotide sequence ID" value="XM_071000399.1"/>
</dbReference>
<evidence type="ECO:0000313" key="3">
    <source>
        <dbReference type="Proteomes" id="UP001610728"/>
    </source>
</evidence>
<proteinExistence type="predicted"/>
<organism evidence="2 3">
    <name type="scientific">Ceratocystis lukuohia</name>
    <dbReference type="NCBI Taxonomy" id="2019550"/>
    <lineage>
        <taxon>Eukaryota</taxon>
        <taxon>Fungi</taxon>
        <taxon>Dikarya</taxon>
        <taxon>Ascomycota</taxon>
        <taxon>Pezizomycotina</taxon>
        <taxon>Sordariomycetes</taxon>
        <taxon>Hypocreomycetidae</taxon>
        <taxon>Microascales</taxon>
        <taxon>Ceratocystidaceae</taxon>
        <taxon>Ceratocystis</taxon>
    </lineage>
</organism>
<feature type="chain" id="PRO_5047326167" evidence="1">
    <location>
        <begin position="20"/>
        <end position="249"/>
    </location>
</feature>
<reference evidence="2 3" key="1">
    <citation type="submission" date="2020-05" db="EMBL/GenBank/DDBJ databases">
        <title>Ceratocystis lukuohia genome.</title>
        <authorList>
            <person name="Harrington T.C."/>
            <person name="Kim K."/>
            <person name="Mayers C.G."/>
        </authorList>
    </citation>
    <scope>NUCLEOTIDE SEQUENCE [LARGE SCALE GENOMIC DNA]</scope>
    <source>
        <strain evidence="2 3">C4212</strain>
    </source>
</reference>
<gene>
    <name evidence="2" type="ORF">HOO65_030424</name>
</gene>
<sequence length="249" mass="27579">MRFYSFLSLGLLASPFGSCRPATSQDLQPSQTAELENAQVGATTAGVSDPQYLEDHGYVTWNVGNEDYVVFSQVSDGPGLLIMLKISVNMEHKAVTIVENHLHRELFRKGRLGLSQIFQGFCHKEKIPCSEMKSIAMDIDDSFTHADVENYRKINGLGSEEHIEIAANQPGWGIFSQAINYEYATEMFPDLEPEGVVIKQERRDSEDPKYAAVIAEVITVLFKQPGPKDEDAVVSPTDAHAAELSARTI</sequence>
<keyword evidence="3" id="KW-1185">Reference proteome</keyword>
<protein>
    <submittedName>
        <fullName evidence="2">Uncharacterized protein</fullName>
    </submittedName>
</protein>
<accession>A0ABR4MKU5</accession>
<dbReference type="GeneID" id="98117241"/>